<name>A0A1H5RK55_9PSEU</name>
<proteinExistence type="predicted"/>
<organism evidence="2 3">
    <name type="scientific">Amycolatopsis pretoriensis</name>
    <dbReference type="NCBI Taxonomy" id="218821"/>
    <lineage>
        <taxon>Bacteria</taxon>
        <taxon>Bacillati</taxon>
        <taxon>Actinomycetota</taxon>
        <taxon>Actinomycetes</taxon>
        <taxon>Pseudonocardiales</taxon>
        <taxon>Pseudonocardiaceae</taxon>
        <taxon>Amycolatopsis</taxon>
    </lineage>
</organism>
<dbReference type="AlphaFoldDB" id="A0A1H5RK55"/>
<feature type="transmembrane region" description="Helical" evidence="1">
    <location>
        <begin position="84"/>
        <end position="102"/>
    </location>
</feature>
<evidence type="ECO:0000256" key="1">
    <source>
        <dbReference type="SAM" id="Phobius"/>
    </source>
</evidence>
<keyword evidence="1" id="KW-1133">Transmembrane helix</keyword>
<evidence type="ECO:0000313" key="2">
    <source>
        <dbReference type="EMBL" id="SEF38078.1"/>
    </source>
</evidence>
<dbReference type="Proteomes" id="UP000198878">
    <property type="component" value="Unassembled WGS sequence"/>
</dbReference>
<gene>
    <name evidence="2" type="ORF">SAMN05421837_11829</name>
</gene>
<dbReference type="STRING" id="218821.SAMN05421837_11829"/>
<reference evidence="3" key="1">
    <citation type="submission" date="2016-10" db="EMBL/GenBank/DDBJ databases">
        <authorList>
            <person name="Varghese N."/>
            <person name="Submissions S."/>
        </authorList>
    </citation>
    <scope>NUCLEOTIDE SEQUENCE [LARGE SCALE GENOMIC DNA]</scope>
    <source>
        <strain evidence="3">DSM 44654</strain>
    </source>
</reference>
<protein>
    <submittedName>
        <fullName evidence="2">Uncharacterized protein</fullName>
    </submittedName>
</protein>
<keyword evidence="1" id="KW-0812">Transmembrane</keyword>
<dbReference type="EMBL" id="FNUJ01000018">
    <property type="protein sequence ID" value="SEF38078.1"/>
    <property type="molecule type" value="Genomic_DNA"/>
</dbReference>
<keyword evidence="1" id="KW-0472">Membrane</keyword>
<sequence length="166" mass="17211">MQNSPMSNPTTHAGLNVRGHIARPTTITIAFWAFIASTLLGLANGVVTLLSGDSVGQIAQTAIAGDRSDVPSVQISQVTTATNASALVFSVIMSLLYVVFAAKVRAGRNWARILLTVVAGLQLLAITFSQSTTTLGYMGALCAVVGAVACLAKPSNEYFAAKKAAR</sequence>
<feature type="transmembrane region" description="Helical" evidence="1">
    <location>
        <begin position="21"/>
        <end position="43"/>
    </location>
</feature>
<accession>A0A1H5RK55</accession>
<feature type="transmembrane region" description="Helical" evidence="1">
    <location>
        <begin position="109"/>
        <end position="128"/>
    </location>
</feature>
<feature type="transmembrane region" description="Helical" evidence="1">
    <location>
        <begin position="134"/>
        <end position="152"/>
    </location>
</feature>
<evidence type="ECO:0000313" key="3">
    <source>
        <dbReference type="Proteomes" id="UP000198878"/>
    </source>
</evidence>
<keyword evidence="3" id="KW-1185">Reference proteome</keyword>